<keyword evidence="6 7" id="KW-0472">Membrane</keyword>
<protein>
    <submittedName>
        <fullName evidence="9">Acyltransferase</fullName>
    </submittedName>
</protein>
<dbReference type="Pfam" id="PF01757">
    <property type="entry name" value="Acyl_transf_3"/>
    <property type="match status" value="1"/>
</dbReference>
<keyword evidence="9" id="KW-0808">Transferase</keyword>
<evidence type="ECO:0000256" key="2">
    <source>
        <dbReference type="ARBA" id="ARBA00007400"/>
    </source>
</evidence>
<evidence type="ECO:0000256" key="7">
    <source>
        <dbReference type="SAM" id="Phobius"/>
    </source>
</evidence>
<evidence type="ECO:0000256" key="4">
    <source>
        <dbReference type="ARBA" id="ARBA00022692"/>
    </source>
</evidence>
<comment type="similarity">
    <text evidence="2">Belongs to the acyltransferase 3 family.</text>
</comment>
<dbReference type="Proteomes" id="UP000255036">
    <property type="component" value="Unassembled WGS sequence"/>
</dbReference>
<feature type="domain" description="Acyltransferase 3" evidence="8">
    <location>
        <begin position="9"/>
        <end position="320"/>
    </location>
</feature>
<keyword evidence="4 7" id="KW-0812">Transmembrane</keyword>
<dbReference type="OrthoDB" id="9816377at2"/>
<feature type="transmembrane region" description="Helical" evidence="7">
    <location>
        <begin position="176"/>
        <end position="192"/>
    </location>
</feature>
<name>A0A371ARJ7_9FIRM</name>
<feature type="transmembrane region" description="Helical" evidence="7">
    <location>
        <begin position="263"/>
        <end position="283"/>
    </location>
</feature>
<feature type="transmembrane region" description="Helical" evidence="7">
    <location>
        <begin position="204"/>
        <end position="224"/>
    </location>
</feature>
<dbReference type="RefSeq" id="WP_115483353.1">
    <property type="nucleotide sequence ID" value="NZ_QRCT01000050.1"/>
</dbReference>
<evidence type="ECO:0000256" key="3">
    <source>
        <dbReference type="ARBA" id="ARBA00022475"/>
    </source>
</evidence>
<evidence type="ECO:0000313" key="9">
    <source>
        <dbReference type="EMBL" id="RDU22172.1"/>
    </source>
</evidence>
<dbReference type="InterPro" id="IPR002656">
    <property type="entry name" value="Acyl_transf_3_dom"/>
</dbReference>
<feature type="transmembrane region" description="Helical" evidence="7">
    <location>
        <begin position="303"/>
        <end position="321"/>
    </location>
</feature>
<keyword evidence="3" id="KW-1003">Cell membrane</keyword>
<evidence type="ECO:0000313" key="10">
    <source>
        <dbReference type="Proteomes" id="UP000255036"/>
    </source>
</evidence>
<feature type="transmembrane region" description="Helical" evidence="7">
    <location>
        <begin position="12"/>
        <end position="28"/>
    </location>
</feature>
<evidence type="ECO:0000259" key="8">
    <source>
        <dbReference type="Pfam" id="PF01757"/>
    </source>
</evidence>
<comment type="caution">
    <text evidence="9">The sequence shown here is derived from an EMBL/GenBank/DDBJ whole genome shotgun (WGS) entry which is preliminary data.</text>
</comment>
<comment type="subcellular location">
    <subcellularLocation>
        <location evidence="1">Cell membrane</location>
        <topology evidence="1">Multi-pass membrane protein</topology>
    </subcellularLocation>
</comment>
<feature type="transmembrane region" description="Helical" evidence="7">
    <location>
        <begin position="48"/>
        <end position="68"/>
    </location>
</feature>
<dbReference type="GO" id="GO:0005886">
    <property type="term" value="C:plasma membrane"/>
    <property type="evidence" value="ECO:0007669"/>
    <property type="project" value="UniProtKB-SubCell"/>
</dbReference>
<evidence type="ECO:0000256" key="5">
    <source>
        <dbReference type="ARBA" id="ARBA00022989"/>
    </source>
</evidence>
<evidence type="ECO:0000256" key="6">
    <source>
        <dbReference type="ARBA" id="ARBA00023136"/>
    </source>
</evidence>
<sequence>MYKKQRSSNLELLRIICILIIILSHYSVHGDFNINAASIPFNKFFIQSSGLGEIGVDCFIFISGYFLVNSTFNFKKLLKLELEVLLYSIGIAIIYYVVSHGNIGMKEMIKACLPTLSGQYWFMSAYILLYMLSPFINLLIKSLSQRMHLLCIMVLFSIYILIPTFTMFTIAGSSNIMLFITLYLIAAYIRLYPNATNYFNHMKLNIIMIVLSYIIIILPIIIYSKLGIISYNYFMGAHSLPLVVCSLSLFLAFKNMNISYNRIINWLAGSVLGVYLIHDNPIVRNYIWKYIFRNNTFLNSKFLVFHAIGAIIIIFVVCMAIDKIRISLVERPLWKAINPKIDKLMIKVSKCKLIEMFT</sequence>
<feature type="transmembrane region" description="Helical" evidence="7">
    <location>
        <begin position="230"/>
        <end position="251"/>
    </location>
</feature>
<feature type="transmembrane region" description="Helical" evidence="7">
    <location>
        <begin position="118"/>
        <end position="140"/>
    </location>
</feature>
<proteinExistence type="inferred from homology"/>
<feature type="transmembrane region" description="Helical" evidence="7">
    <location>
        <begin position="147"/>
        <end position="170"/>
    </location>
</feature>
<organism evidence="9 10">
    <name type="scientific">Anaerosacchariphilus polymeriproducens</name>
    <dbReference type="NCBI Taxonomy" id="1812858"/>
    <lineage>
        <taxon>Bacteria</taxon>
        <taxon>Bacillati</taxon>
        <taxon>Bacillota</taxon>
        <taxon>Clostridia</taxon>
        <taxon>Lachnospirales</taxon>
        <taxon>Lachnospiraceae</taxon>
        <taxon>Anaerosacchariphilus</taxon>
    </lineage>
</organism>
<dbReference type="PANTHER" id="PTHR40074:SF2">
    <property type="entry name" value="O-ACETYLTRANSFERASE WECH"/>
    <property type="match status" value="1"/>
</dbReference>
<feature type="transmembrane region" description="Helical" evidence="7">
    <location>
        <begin position="80"/>
        <end position="98"/>
    </location>
</feature>
<dbReference type="PANTHER" id="PTHR40074">
    <property type="entry name" value="O-ACETYLTRANSFERASE WECH"/>
    <property type="match status" value="1"/>
</dbReference>
<keyword evidence="9" id="KW-0012">Acyltransferase</keyword>
<dbReference type="EMBL" id="QRCT01000050">
    <property type="protein sequence ID" value="RDU22172.1"/>
    <property type="molecule type" value="Genomic_DNA"/>
</dbReference>
<keyword evidence="5 7" id="KW-1133">Transmembrane helix</keyword>
<keyword evidence="10" id="KW-1185">Reference proteome</keyword>
<dbReference type="AlphaFoldDB" id="A0A371ARJ7"/>
<reference evidence="9 10" key="1">
    <citation type="submission" date="2018-07" db="EMBL/GenBank/DDBJ databases">
        <title>Anaerosacharophilus polymeroproducens gen. nov. sp. nov., an anaerobic bacterium isolated from salt field.</title>
        <authorList>
            <person name="Kim W."/>
            <person name="Yang S.-H."/>
            <person name="Oh J."/>
            <person name="Lee J.-H."/>
            <person name="Kwon K.K."/>
        </authorList>
    </citation>
    <scope>NUCLEOTIDE SEQUENCE [LARGE SCALE GENOMIC DNA]</scope>
    <source>
        <strain evidence="9 10">MCWD5</strain>
    </source>
</reference>
<evidence type="ECO:0000256" key="1">
    <source>
        <dbReference type="ARBA" id="ARBA00004651"/>
    </source>
</evidence>
<dbReference type="GO" id="GO:0016413">
    <property type="term" value="F:O-acetyltransferase activity"/>
    <property type="evidence" value="ECO:0007669"/>
    <property type="project" value="TreeGrafter"/>
</dbReference>
<accession>A0A371ARJ7</accession>
<dbReference type="GO" id="GO:0009246">
    <property type="term" value="P:enterobacterial common antigen biosynthetic process"/>
    <property type="evidence" value="ECO:0007669"/>
    <property type="project" value="TreeGrafter"/>
</dbReference>
<gene>
    <name evidence="9" type="ORF">DWV06_16715</name>
</gene>